<protein>
    <recommendedName>
        <fullName evidence="1">Glycosyltransferase 61 catalytic domain-containing protein</fullName>
    </recommendedName>
</protein>
<dbReference type="AlphaFoldDB" id="A0A1B2EHS0"/>
<proteinExistence type="predicted"/>
<dbReference type="GO" id="GO:0016757">
    <property type="term" value="F:glycosyltransferase activity"/>
    <property type="evidence" value="ECO:0007669"/>
    <property type="project" value="InterPro"/>
</dbReference>
<dbReference type="KEGG" id="moc:BB934_15890"/>
<evidence type="ECO:0000313" key="2">
    <source>
        <dbReference type="EMBL" id="ANY79521.1"/>
    </source>
</evidence>
<reference evidence="2" key="1">
    <citation type="submission" date="2016-07" db="EMBL/GenBank/DDBJ databases">
        <title>Microvirga ossetica sp. nov. a new species of rhizobia isolated from root nodules of the legume species Vicia alpestris Steven originated from North Ossetia region in the Caucasus.</title>
        <authorList>
            <person name="Safronova V.I."/>
            <person name="Kuznetsova I.G."/>
            <person name="Sazanova A.L."/>
            <person name="Belimov A."/>
            <person name="Andronov E."/>
            <person name="Osledkin Y.S."/>
            <person name="Onishchuk O.P."/>
            <person name="Kurchak O.N."/>
            <person name="Shaposhnikov A.I."/>
            <person name="Willems A."/>
            <person name="Tikhonovich I.A."/>
        </authorList>
    </citation>
    <scope>NUCLEOTIDE SEQUENCE [LARGE SCALE GENOMIC DNA]</scope>
    <source>
        <strain evidence="2">V5/3M</strain>
    </source>
</reference>
<evidence type="ECO:0000259" key="1">
    <source>
        <dbReference type="Pfam" id="PF04577"/>
    </source>
</evidence>
<feature type="domain" description="Glycosyltransferase 61 catalytic" evidence="1">
    <location>
        <begin position="128"/>
        <end position="258"/>
    </location>
</feature>
<sequence>MRFKDAQIIGWSALRSNLGQLYLGGRLSTAETWKDAVERNKQGFDGFVLDDKDGRRIATFAGRETPQRLNKRALFISFYEPGNYGSFLVRALGKLLFLRDRCPQFDCYVVADRTRWLCEALPLLGFPARPIYSVREVTGDIFSEIVTVNDFVSEGYFDPNTADRLAIFVKEQAGSVNTAAASIYVSRELSSIYRPWYRNMTNEGQITNYLRDQGFEIVNPETMSFQEQIRTFAGAKEVAGPSGSAMLNAIFSRSQVRVLDFESFHYTVRQHARAYASTNKRYAFLFGDVATDAKDPLHTRPWSVPLTTLSEAIEWLRS</sequence>
<accession>A0A1B2EHS0</accession>
<gene>
    <name evidence="2" type="ORF">BB934_15890</name>
</gene>
<organism evidence="2">
    <name type="scientific">Microvirga ossetica</name>
    <dbReference type="NCBI Taxonomy" id="1882682"/>
    <lineage>
        <taxon>Bacteria</taxon>
        <taxon>Pseudomonadati</taxon>
        <taxon>Pseudomonadota</taxon>
        <taxon>Alphaproteobacteria</taxon>
        <taxon>Hyphomicrobiales</taxon>
        <taxon>Methylobacteriaceae</taxon>
        <taxon>Microvirga</taxon>
    </lineage>
</organism>
<dbReference type="Pfam" id="PF04577">
    <property type="entry name" value="Glyco_transf_61"/>
    <property type="match status" value="1"/>
</dbReference>
<dbReference type="EMBL" id="CP016616">
    <property type="protein sequence ID" value="ANY79521.1"/>
    <property type="molecule type" value="Genomic_DNA"/>
</dbReference>
<dbReference type="InterPro" id="IPR049625">
    <property type="entry name" value="Glyco_transf_61_cat"/>
</dbReference>
<name>A0A1B2EHS0_9HYPH</name>